<dbReference type="UniPathway" id="UPA00253">
    <property type="reaction ID" value="UER00327"/>
</dbReference>
<comment type="cofactor">
    <cofactor evidence="1">
        <name>[4Fe-4S] cluster</name>
        <dbReference type="ChEBI" id="CHEBI:49883"/>
    </cofactor>
</comment>
<evidence type="ECO:0000256" key="2">
    <source>
        <dbReference type="ARBA" id="ARBA00005065"/>
    </source>
</evidence>
<dbReference type="GO" id="GO:0034628">
    <property type="term" value="P:'de novo' NAD+ biosynthetic process from L-aspartate"/>
    <property type="evidence" value="ECO:0007669"/>
    <property type="project" value="TreeGrafter"/>
</dbReference>
<dbReference type="NCBIfam" id="NF006878">
    <property type="entry name" value="PRK09375.1-2"/>
    <property type="match status" value="1"/>
</dbReference>
<dbReference type="SUPFAM" id="SSF142754">
    <property type="entry name" value="NadA-like"/>
    <property type="match status" value="1"/>
</dbReference>
<keyword evidence="9" id="KW-0411">Iron-sulfur</keyword>
<dbReference type="PANTHER" id="PTHR30573">
    <property type="entry name" value="QUINOLINATE SYNTHETASE A"/>
    <property type="match status" value="1"/>
</dbReference>
<keyword evidence="4" id="KW-0004">4Fe-4S</keyword>
<evidence type="ECO:0000256" key="9">
    <source>
        <dbReference type="ARBA" id="ARBA00023014"/>
    </source>
</evidence>
<accession>A0A3G9JW70</accession>
<evidence type="ECO:0000256" key="8">
    <source>
        <dbReference type="ARBA" id="ARBA00023004"/>
    </source>
</evidence>
<comment type="pathway">
    <text evidence="2">Cofactor biosynthesis; NAD(+) biosynthesis; quinolinate from iminoaspartate: step 1/1.</text>
</comment>
<dbReference type="AlphaFoldDB" id="A0A3G9JW70"/>
<dbReference type="GO" id="GO:0051539">
    <property type="term" value="F:4 iron, 4 sulfur cluster binding"/>
    <property type="evidence" value="ECO:0007669"/>
    <property type="project" value="UniProtKB-KW"/>
</dbReference>
<evidence type="ECO:0000313" key="11">
    <source>
        <dbReference type="EMBL" id="BBH49721.1"/>
    </source>
</evidence>
<evidence type="ECO:0000256" key="1">
    <source>
        <dbReference type="ARBA" id="ARBA00001966"/>
    </source>
</evidence>
<keyword evidence="7" id="KW-0479">Metal-binding</keyword>
<dbReference type="NCBIfam" id="TIGR00550">
    <property type="entry name" value="nadA"/>
    <property type="match status" value="1"/>
</dbReference>
<dbReference type="PANTHER" id="PTHR30573:SF0">
    <property type="entry name" value="QUINOLINATE SYNTHASE, CHLOROPLASTIC"/>
    <property type="match status" value="1"/>
</dbReference>
<dbReference type="KEGG" id="pcat:Pcatena_03080"/>
<dbReference type="EMBL" id="AP019367">
    <property type="protein sequence ID" value="BBH49721.1"/>
    <property type="molecule type" value="Genomic_DNA"/>
</dbReference>
<proteinExistence type="predicted"/>
<organism evidence="11 12">
    <name type="scientific">Parolsenella catena</name>
    <dbReference type="NCBI Taxonomy" id="2003188"/>
    <lineage>
        <taxon>Bacteria</taxon>
        <taxon>Bacillati</taxon>
        <taxon>Actinomycetota</taxon>
        <taxon>Coriobacteriia</taxon>
        <taxon>Coriobacteriales</taxon>
        <taxon>Atopobiaceae</taxon>
        <taxon>Parolsenella</taxon>
    </lineage>
</organism>
<dbReference type="Pfam" id="PF02445">
    <property type="entry name" value="NadA"/>
    <property type="match status" value="1"/>
</dbReference>
<sequence>MASINSSTSDSSAEELAQLVADGVGSCTTAAERAALVPVELSSAIERLKAERDAVILAHYYVAPEVQAVADYVGDSFYLAKLAKSLPQQTIVLCGVEFMGESAKLLNPGKHVLLPEPAADCPMAHMVKRETVDAAREQYGDDLAVVCYVNSTVEIKSWSDVCVTSSNAVKIVSELPQRNVLFIPDQNLGRYVAEQVPDKHVILNKGYCPRHHVITAERVEAAVFAHPDALVLAHPECKAEVLAEADYIGSTAGIIKYAEESDASEFIIVTVAGVLYELERRTRGTGKRFYFPATRPTCVNMDMISLRKLVTCLATASGEVQIGVSPEAAAQAKLTLDRMLEYAAK</sequence>
<dbReference type="InterPro" id="IPR003473">
    <property type="entry name" value="NadA"/>
</dbReference>
<evidence type="ECO:0000256" key="7">
    <source>
        <dbReference type="ARBA" id="ARBA00022723"/>
    </source>
</evidence>
<evidence type="ECO:0000256" key="5">
    <source>
        <dbReference type="ARBA" id="ARBA00022642"/>
    </source>
</evidence>
<evidence type="ECO:0000256" key="4">
    <source>
        <dbReference type="ARBA" id="ARBA00022485"/>
    </source>
</evidence>
<evidence type="ECO:0000256" key="3">
    <source>
        <dbReference type="ARBA" id="ARBA00012669"/>
    </source>
</evidence>
<dbReference type="GO" id="GO:0005829">
    <property type="term" value="C:cytosol"/>
    <property type="evidence" value="ECO:0007669"/>
    <property type="project" value="TreeGrafter"/>
</dbReference>
<dbReference type="GO" id="GO:0008987">
    <property type="term" value="F:quinolinate synthetase A activity"/>
    <property type="evidence" value="ECO:0007669"/>
    <property type="project" value="UniProtKB-UniRule"/>
</dbReference>
<protein>
    <recommendedName>
        <fullName evidence="3 10">Quinolinate synthase</fullName>
        <ecNumber evidence="3 10">2.5.1.72</ecNumber>
    </recommendedName>
</protein>
<keyword evidence="8" id="KW-0408">Iron</keyword>
<evidence type="ECO:0000256" key="6">
    <source>
        <dbReference type="ARBA" id="ARBA00022679"/>
    </source>
</evidence>
<evidence type="ECO:0000256" key="10">
    <source>
        <dbReference type="NCBIfam" id="TIGR00550"/>
    </source>
</evidence>
<gene>
    <name evidence="11" type="primary">nadA</name>
    <name evidence="11" type="ORF">Pcatena_03080</name>
</gene>
<name>A0A3G9JW70_9ACTN</name>
<reference evidence="12" key="1">
    <citation type="submission" date="2018-11" db="EMBL/GenBank/DDBJ databases">
        <title>Comparative genomics of Parolsenella catena and Libanicoccus massiliensis: Reclassification of Libanicoccus massiliensis as Parolsenella massiliensis comb. nov.</title>
        <authorList>
            <person name="Sakamoto M."/>
            <person name="Ikeyama N."/>
            <person name="Murakami T."/>
            <person name="Mori H."/>
            <person name="Yuki M."/>
            <person name="Ohkuma M."/>
        </authorList>
    </citation>
    <scope>NUCLEOTIDE SEQUENCE [LARGE SCALE GENOMIC DNA]</scope>
    <source>
        <strain evidence="12">JCM 31932</strain>
    </source>
</reference>
<evidence type="ECO:0000313" key="12">
    <source>
        <dbReference type="Proteomes" id="UP000273154"/>
    </source>
</evidence>
<dbReference type="EC" id="2.5.1.72" evidence="3 10"/>
<dbReference type="InterPro" id="IPR036094">
    <property type="entry name" value="NadA_sf"/>
</dbReference>
<keyword evidence="5" id="KW-0662">Pyridine nucleotide biosynthesis</keyword>
<dbReference type="GO" id="GO:0046872">
    <property type="term" value="F:metal ion binding"/>
    <property type="evidence" value="ECO:0007669"/>
    <property type="project" value="UniProtKB-KW"/>
</dbReference>
<keyword evidence="12" id="KW-1185">Reference proteome</keyword>
<keyword evidence="6" id="KW-0808">Transferase</keyword>
<dbReference type="Proteomes" id="UP000273154">
    <property type="component" value="Chromosome"/>
</dbReference>
<dbReference type="Gene3D" id="3.40.50.10800">
    <property type="entry name" value="NadA-like"/>
    <property type="match status" value="3"/>
</dbReference>